<reference evidence="14 15" key="1">
    <citation type="submission" date="2013-05" db="EMBL/GenBank/DDBJ databases">
        <title>Complete genome sequence of the lipase-producing bacterium Photobacterium gaetbulicola Gung47.</title>
        <authorList>
            <person name="Kim Y.-O."/>
        </authorList>
    </citation>
    <scope>NUCLEOTIDE SEQUENCE [LARGE SCALE GENOMIC DNA]</scope>
    <source>
        <strain evidence="14 15">Gung47</strain>
    </source>
</reference>
<evidence type="ECO:0000256" key="10">
    <source>
        <dbReference type="SAM" id="MobiDB-lite"/>
    </source>
</evidence>
<dbReference type="InterPro" id="IPR013703">
    <property type="entry name" value="Peptidase_S49_N_proteobac"/>
</dbReference>
<dbReference type="GO" id="GO:0006508">
    <property type="term" value="P:proteolysis"/>
    <property type="evidence" value="ECO:0007669"/>
    <property type="project" value="UniProtKB-KW"/>
</dbReference>
<evidence type="ECO:0000256" key="5">
    <source>
        <dbReference type="ARBA" id="ARBA00022692"/>
    </source>
</evidence>
<dbReference type="GO" id="GO:0004252">
    <property type="term" value="F:serine-type endopeptidase activity"/>
    <property type="evidence" value="ECO:0007669"/>
    <property type="project" value="InterPro"/>
</dbReference>
<dbReference type="STRING" id="658445.H744_2c2706"/>
<dbReference type="PANTHER" id="PTHR42987">
    <property type="entry name" value="PEPTIDASE S49"/>
    <property type="match status" value="1"/>
</dbReference>
<dbReference type="EMBL" id="CP005974">
    <property type="protein sequence ID" value="AJR09362.1"/>
    <property type="molecule type" value="Genomic_DNA"/>
</dbReference>
<evidence type="ECO:0000256" key="9">
    <source>
        <dbReference type="ARBA" id="ARBA00023136"/>
    </source>
</evidence>
<name>A0A0C5WSK6_9GAMM</name>
<evidence type="ECO:0000259" key="12">
    <source>
        <dbReference type="Pfam" id="PF01343"/>
    </source>
</evidence>
<comment type="similarity">
    <text evidence="2">Belongs to the peptidase S49 family.</text>
</comment>
<evidence type="ECO:0000256" key="4">
    <source>
        <dbReference type="ARBA" id="ARBA00022670"/>
    </source>
</evidence>
<dbReference type="HOGENOM" id="CLU_070316_0_0_6"/>
<feature type="transmembrane region" description="Helical" evidence="11">
    <location>
        <begin position="12"/>
        <end position="36"/>
    </location>
</feature>
<keyword evidence="7" id="KW-0720">Serine protease</keyword>
<keyword evidence="3" id="KW-1003">Cell membrane</keyword>
<evidence type="ECO:0000256" key="7">
    <source>
        <dbReference type="ARBA" id="ARBA00022825"/>
    </source>
</evidence>
<dbReference type="InterPro" id="IPR002142">
    <property type="entry name" value="Peptidase_S49"/>
</dbReference>
<dbReference type="InterPro" id="IPR047272">
    <property type="entry name" value="S49_SppA_C"/>
</dbReference>
<dbReference type="KEGG" id="pgb:H744_2c2706"/>
<protein>
    <submittedName>
        <fullName evidence="14">Putative periplasmic protease</fullName>
    </submittedName>
</protein>
<dbReference type="Pfam" id="PF01343">
    <property type="entry name" value="Peptidase_S49"/>
    <property type="match status" value="1"/>
</dbReference>
<evidence type="ECO:0000256" key="1">
    <source>
        <dbReference type="ARBA" id="ARBA00004236"/>
    </source>
</evidence>
<dbReference type="GO" id="GO:0005886">
    <property type="term" value="C:plasma membrane"/>
    <property type="evidence" value="ECO:0007669"/>
    <property type="project" value="UniProtKB-SubCell"/>
</dbReference>
<evidence type="ECO:0000313" key="15">
    <source>
        <dbReference type="Proteomes" id="UP000032303"/>
    </source>
</evidence>
<organism evidence="14 15">
    <name type="scientific">Photobacterium gaetbulicola Gung47</name>
    <dbReference type="NCBI Taxonomy" id="658445"/>
    <lineage>
        <taxon>Bacteria</taxon>
        <taxon>Pseudomonadati</taxon>
        <taxon>Pseudomonadota</taxon>
        <taxon>Gammaproteobacteria</taxon>
        <taxon>Vibrionales</taxon>
        <taxon>Vibrionaceae</taxon>
        <taxon>Photobacterium</taxon>
    </lineage>
</organism>
<evidence type="ECO:0000256" key="8">
    <source>
        <dbReference type="ARBA" id="ARBA00022989"/>
    </source>
</evidence>
<dbReference type="Pfam" id="PF08496">
    <property type="entry name" value="Peptidase_S49_N"/>
    <property type="match status" value="1"/>
</dbReference>
<evidence type="ECO:0000256" key="6">
    <source>
        <dbReference type="ARBA" id="ARBA00022801"/>
    </source>
</evidence>
<evidence type="ECO:0000256" key="3">
    <source>
        <dbReference type="ARBA" id="ARBA00022475"/>
    </source>
</evidence>
<dbReference type="InterPro" id="IPR029045">
    <property type="entry name" value="ClpP/crotonase-like_dom_sf"/>
</dbReference>
<evidence type="ECO:0000313" key="14">
    <source>
        <dbReference type="EMBL" id="AJR09362.1"/>
    </source>
</evidence>
<dbReference type="Proteomes" id="UP000032303">
    <property type="component" value="Chromosome 2"/>
</dbReference>
<feature type="domain" description="Peptidase S49 N-terminal proteobacteria" evidence="13">
    <location>
        <begin position="10"/>
        <end position="170"/>
    </location>
</feature>
<keyword evidence="9 11" id="KW-0472">Membrane</keyword>
<dbReference type="NCBIfam" id="NF008745">
    <property type="entry name" value="PRK11778.1"/>
    <property type="match status" value="1"/>
</dbReference>
<keyword evidence="8 11" id="KW-1133">Transmembrane helix</keyword>
<dbReference type="CDD" id="cd07023">
    <property type="entry name" value="S49_Sppa_N_C"/>
    <property type="match status" value="1"/>
</dbReference>
<dbReference type="Gene3D" id="6.20.330.10">
    <property type="match status" value="1"/>
</dbReference>
<feature type="compositionally biased region" description="Basic and acidic residues" evidence="10">
    <location>
        <begin position="81"/>
        <end position="97"/>
    </location>
</feature>
<dbReference type="PATRIC" id="fig|658445.3.peg.4741"/>
<gene>
    <name evidence="14" type="ORF">H744_2c2706</name>
</gene>
<comment type="subcellular location">
    <subcellularLocation>
        <location evidence="1">Cell membrane</location>
    </subcellularLocation>
</comment>
<dbReference type="Gene3D" id="3.90.226.10">
    <property type="entry name" value="2-enoyl-CoA Hydratase, Chain A, domain 1"/>
    <property type="match status" value="1"/>
</dbReference>
<feature type="region of interest" description="Disordered" evidence="10">
    <location>
        <begin position="81"/>
        <end position="107"/>
    </location>
</feature>
<proteinExistence type="inferred from homology"/>
<accession>A0A0C5WSK6</accession>
<keyword evidence="5 11" id="KW-0812">Transmembrane</keyword>
<dbReference type="SUPFAM" id="SSF52096">
    <property type="entry name" value="ClpP/crotonase"/>
    <property type="match status" value="1"/>
</dbReference>
<sequence>MSKNEDSTLDFLFDYGLFLAKIATVVIAFIAILVVAKTVKGHHGNQKGELEVTDLTEQYKHTVHQLESHLFDKPLLKARDKAEKKADKEKHKARQNEVKQAAKQGDLSHSREPRLFVLDFHGSIDAREVASLREEVTAILAVAMEGDEVLLRLETGGGMVHGYGLASSQLDRLKAAGIKLTISVDKVAASGGYMMACVADKIISAPFAVVGSIGVIAQLPNFNKVLKKNDIEFEQITAGEFKRTLTMFGENTDKAREKFQSEIEETHGLFKAFVSEHRPELDLVKVATGEHWFGKQALELGLVDEIGTSDDYISRSCQEREVLQVRYVQRKKLAEKLAGATGDAADNLLLKWISRGQRPIV</sequence>
<keyword evidence="6" id="KW-0378">Hydrolase</keyword>
<keyword evidence="15" id="KW-1185">Reference proteome</keyword>
<dbReference type="PANTHER" id="PTHR42987:SF4">
    <property type="entry name" value="PROTEASE SOHB-RELATED"/>
    <property type="match status" value="1"/>
</dbReference>
<evidence type="ECO:0000259" key="13">
    <source>
        <dbReference type="Pfam" id="PF08496"/>
    </source>
</evidence>
<evidence type="ECO:0000256" key="2">
    <source>
        <dbReference type="ARBA" id="ARBA00008683"/>
    </source>
</evidence>
<feature type="domain" description="Peptidase S49" evidence="12">
    <location>
        <begin position="173"/>
        <end position="322"/>
    </location>
</feature>
<evidence type="ECO:0000256" key="11">
    <source>
        <dbReference type="SAM" id="Phobius"/>
    </source>
</evidence>
<keyword evidence="4 14" id="KW-0645">Protease</keyword>
<dbReference type="AlphaFoldDB" id="A0A0C5WSK6"/>